<sequence>MSKKCPRCQWYAKSSSFLRTKRETSSKRQQPLQLGIDSDTLIPILLIENCLTAASTTERPPLTPISFSFDSDLQTYSRGECKCAVLFTFPNSYRIIHGFLSMCPLRLHKRIWLPIYNNRYIMHFYLLEDQSAVHHFPCLSSMIHR</sequence>
<evidence type="ECO:0000313" key="1">
    <source>
        <dbReference type="EMBL" id="GFY48174.1"/>
    </source>
</evidence>
<name>A0A8X6X7G1_9ARAC</name>
<accession>A0A8X6X7G1</accession>
<proteinExistence type="predicted"/>
<evidence type="ECO:0000313" key="2">
    <source>
        <dbReference type="Proteomes" id="UP000886998"/>
    </source>
</evidence>
<protein>
    <submittedName>
        <fullName evidence="1">Uncharacterized protein</fullName>
    </submittedName>
</protein>
<organism evidence="1 2">
    <name type="scientific">Trichonephila inaurata madagascariensis</name>
    <dbReference type="NCBI Taxonomy" id="2747483"/>
    <lineage>
        <taxon>Eukaryota</taxon>
        <taxon>Metazoa</taxon>
        <taxon>Ecdysozoa</taxon>
        <taxon>Arthropoda</taxon>
        <taxon>Chelicerata</taxon>
        <taxon>Arachnida</taxon>
        <taxon>Araneae</taxon>
        <taxon>Araneomorphae</taxon>
        <taxon>Entelegynae</taxon>
        <taxon>Araneoidea</taxon>
        <taxon>Nephilidae</taxon>
        <taxon>Trichonephila</taxon>
        <taxon>Trichonephila inaurata</taxon>
    </lineage>
</organism>
<dbReference type="AlphaFoldDB" id="A0A8X6X7G1"/>
<dbReference type="Proteomes" id="UP000886998">
    <property type="component" value="Unassembled WGS sequence"/>
</dbReference>
<keyword evidence="2" id="KW-1185">Reference proteome</keyword>
<reference evidence="1" key="1">
    <citation type="submission" date="2020-08" db="EMBL/GenBank/DDBJ databases">
        <title>Multicomponent nature underlies the extraordinary mechanical properties of spider dragline silk.</title>
        <authorList>
            <person name="Kono N."/>
            <person name="Nakamura H."/>
            <person name="Mori M."/>
            <person name="Yoshida Y."/>
            <person name="Ohtoshi R."/>
            <person name="Malay A.D."/>
            <person name="Moran D.A.P."/>
            <person name="Tomita M."/>
            <person name="Numata K."/>
            <person name="Arakawa K."/>
        </authorList>
    </citation>
    <scope>NUCLEOTIDE SEQUENCE</scope>
</reference>
<gene>
    <name evidence="1" type="ORF">TNIN_290241</name>
</gene>
<dbReference type="EMBL" id="BMAV01006332">
    <property type="protein sequence ID" value="GFY48174.1"/>
    <property type="molecule type" value="Genomic_DNA"/>
</dbReference>
<comment type="caution">
    <text evidence="1">The sequence shown here is derived from an EMBL/GenBank/DDBJ whole genome shotgun (WGS) entry which is preliminary data.</text>
</comment>